<evidence type="ECO:0000313" key="1">
    <source>
        <dbReference type="EMBL" id="KAH1084008.1"/>
    </source>
</evidence>
<keyword evidence="2" id="KW-1185">Reference proteome</keyword>
<protein>
    <submittedName>
        <fullName evidence="1">Uncharacterized protein</fullName>
    </submittedName>
</protein>
<dbReference type="AlphaFoldDB" id="A0A9D4A3H9"/>
<organism evidence="1 2">
    <name type="scientific">Gossypium stocksii</name>
    <dbReference type="NCBI Taxonomy" id="47602"/>
    <lineage>
        <taxon>Eukaryota</taxon>
        <taxon>Viridiplantae</taxon>
        <taxon>Streptophyta</taxon>
        <taxon>Embryophyta</taxon>
        <taxon>Tracheophyta</taxon>
        <taxon>Spermatophyta</taxon>
        <taxon>Magnoliopsida</taxon>
        <taxon>eudicotyledons</taxon>
        <taxon>Gunneridae</taxon>
        <taxon>Pentapetalae</taxon>
        <taxon>rosids</taxon>
        <taxon>malvids</taxon>
        <taxon>Malvales</taxon>
        <taxon>Malvaceae</taxon>
        <taxon>Malvoideae</taxon>
        <taxon>Gossypium</taxon>
    </lineage>
</organism>
<sequence length="53" mass="6247">MGGVQFRICGMRLRMLEENQILHHHLQQKPDKELDKFNASMGGEWHDGRKSKQ</sequence>
<proteinExistence type="predicted"/>
<name>A0A9D4A3H9_9ROSI</name>
<reference evidence="1 2" key="1">
    <citation type="journal article" date="2021" name="Plant Biotechnol. J.">
        <title>Multi-omics assisted identification of the key and species-specific regulatory components of drought-tolerant mechanisms in Gossypium stocksii.</title>
        <authorList>
            <person name="Yu D."/>
            <person name="Ke L."/>
            <person name="Zhang D."/>
            <person name="Wu Y."/>
            <person name="Sun Y."/>
            <person name="Mei J."/>
            <person name="Sun J."/>
            <person name="Sun Y."/>
        </authorList>
    </citation>
    <scope>NUCLEOTIDE SEQUENCE [LARGE SCALE GENOMIC DNA]</scope>
    <source>
        <strain evidence="2">cv. E1</strain>
        <tissue evidence="1">Leaf</tissue>
    </source>
</reference>
<accession>A0A9D4A3H9</accession>
<dbReference type="Proteomes" id="UP000828251">
    <property type="component" value="Unassembled WGS sequence"/>
</dbReference>
<comment type="caution">
    <text evidence="1">The sequence shown here is derived from an EMBL/GenBank/DDBJ whole genome shotgun (WGS) entry which is preliminary data.</text>
</comment>
<gene>
    <name evidence="1" type="ORF">J1N35_023769</name>
</gene>
<dbReference type="EMBL" id="JAIQCV010000007">
    <property type="protein sequence ID" value="KAH1084008.1"/>
    <property type="molecule type" value="Genomic_DNA"/>
</dbReference>
<evidence type="ECO:0000313" key="2">
    <source>
        <dbReference type="Proteomes" id="UP000828251"/>
    </source>
</evidence>